<sequence length="391" mass="41271">MTPKGDENRAGSLEERITGALVGAAVGDALGGPVEGYSPEQILERHGGRVHGIVGPWNGDAWRTARPIAPYHKGDGHVTDDTLMTHALVRVYAQVRDHLDAYAIADRLVPDLMTNPRWIPELQAEALPLQRIFLAEKWLVAKLHYGHADPREAGVGNIVNCGAAMYMAPVGLVNAANPAGAYAEALDVAGAHQSSYGREAAAVFAAAVAAASTPGATPDSVVTACLGLAKDGTRAAIETVCDAAGRYSDFESALGPLREAVAPYDTVGPDYRAPSLAARRPSRLHTIEELPVALGMLLVAHGDYRHTVLGAVNYGRDCDSIATMAGALAGALGSPAPEDWAKTVAEASRLDLWEPAATLTEVTREIFERDVRRRRAHEAAFAELGGPRCSA</sequence>
<dbReference type="EMBL" id="VZRB01000011">
    <property type="protein sequence ID" value="KAB1145654.1"/>
    <property type="molecule type" value="Genomic_DNA"/>
</dbReference>
<evidence type="ECO:0000313" key="2">
    <source>
        <dbReference type="EMBL" id="KAB1145654.1"/>
    </source>
</evidence>
<feature type="binding site" evidence="1">
    <location>
        <position position="320"/>
    </location>
    <ligand>
        <name>Mg(2+)</name>
        <dbReference type="ChEBI" id="CHEBI:18420"/>
        <label>1</label>
    </ligand>
</feature>
<feature type="binding site" evidence="1">
    <location>
        <position position="81"/>
    </location>
    <ligand>
        <name>Mg(2+)</name>
        <dbReference type="ChEBI" id="CHEBI:18420"/>
        <label>1</label>
    </ligand>
</feature>
<dbReference type="GO" id="GO:0016787">
    <property type="term" value="F:hydrolase activity"/>
    <property type="evidence" value="ECO:0007669"/>
    <property type="project" value="UniProtKB-KW"/>
</dbReference>
<dbReference type="InterPro" id="IPR050792">
    <property type="entry name" value="ADP-ribosylglycohydrolase"/>
</dbReference>
<dbReference type="PANTHER" id="PTHR16222">
    <property type="entry name" value="ADP-RIBOSYLGLYCOHYDROLASE"/>
    <property type="match status" value="1"/>
</dbReference>
<dbReference type="SUPFAM" id="SSF101478">
    <property type="entry name" value="ADP-ribosylglycohydrolase"/>
    <property type="match status" value="1"/>
</dbReference>
<feature type="binding site" evidence="1">
    <location>
        <position position="317"/>
    </location>
    <ligand>
        <name>Mg(2+)</name>
        <dbReference type="ChEBI" id="CHEBI:18420"/>
        <label>1</label>
    </ligand>
</feature>
<dbReference type="Pfam" id="PF03747">
    <property type="entry name" value="ADP_ribosyl_GH"/>
    <property type="match status" value="1"/>
</dbReference>
<feature type="binding site" evidence="1">
    <location>
        <position position="319"/>
    </location>
    <ligand>
        <name>Mg(2+)</name>
        <dbReference type="ChEBI" id="CHEBI:18420"/>
        <label>1</label>
    </ligand>
</feature>
<dbReference type="GO" id="GO:0046872">
    <property type="term" value="F:metal ion binding"/>
    <property type="evidence" value="ECO:0007669"/>
    <property type="project" value="UniProtKB-KW"/>
</dbReference>
<comment type="caution">
    <text evidence="2">The sequence shown here is derived from an EMBL/GenBank/DDBJ whole genome shotgun (WGS) entry which is preliminary data.</text>
</comment>
<feature type="binding site" evidence="1">
    <location>
        <position position="79"/>
    </location>
    <ligand>
        <name>Mg(2+)</name>
        <dbReference type="ChEBI" id="CHEBI:18420"/>
        <label>1</label>
    </ligand>
</feature>
<dbReference type="Gene3D" id="1.10.4080.10">
    <property type="entry name" value="ADP-ribosylation/Crystallin J1"/>
    <property type="match status" value="1"/>
</dbReference>
<evidence type="ECO:0000256" key="1">
    <source>
        <dbReference type="PIRSR" id="PIRSR605502-1"/>
    </source>
</evidence>
<proteinExistence type="predicted"/>
<gene>
    <name evidence="2" type="ORF">F7R91_18160</name>
</gene>
<keyword evidence="3" id="KW-1185">Reference proteome</keyword>
<dbReference type="RefSeq" id="WP_150950044.1">
    <property type="nucleotide sequence ID" value="NZ_VZRB01000011.1"/>
</dbReference>
<comment type="cofactor">
    <cofactor evidence="1">
        <name>Mg(2+)</name>
        <dbReference type="ChEBI" id="CHEBI:18420"/>
    </cofactor>
    <text evidence="1">Binds 2 magnesium ions per subunit.</text>
</comment>
<dbReference type="InterPro" id="IPR005502">
    <property type="entry name" value="Ribosyl_crysJ1"/>
</dbReference>
<dbReference type="PANTHER" id="PTHR16222:SF12">
    <property type="entry name" value="ADP-RIBOSYLGLYCOHYDROLASE-RELATED"/>
    <property type="match status" value="1"/>
</dbReference>
<feature type="binding site" evidence="1">
    <location>
        <position position="80"/>
    </location>
    <ligand>
        <name>Mg(2+)</name>
        <dbReference type="ChEBI" id="CHEBI:18420"/>
        <label>1</label>
    </ligand>
</feature>
<evidence type="ECO:0000313" key="3">
    <source>
        <dbReference type="Proteomes" id="UP000442707"/>
    </source>
</evidence>
<keyword evidence="1" id="KW-0460">Magnesium</keyword>
<dbReference type="InterPro" id="IPR036705">
    <property type="entry name" value="Ribosyl_crysJ1_sf"/>
</dbReference>
<name>A0A6H9V2H9_9ACTN</name>
<protein>
    <submittedName>
        <fullName evidence="2">ADP-ribosylglycohydrolase family protein</fullName>
    </submittedName>
</protein>
<reference evidence="2 3" key="1">
    <citation type="submission" date="2019-09" db="EMBL/GenBank/DDBJ databases">
        <title>Screening of Novel Bioactive Compounds from Soil-Associated.</title>
        <authorList>
            <person name="Zhao S."/>
        </authorList>
    </citation>
    <scope>NUCLEOTIDE SEQUENCE [LARGE SCALE GENOMIC DNA]</scope>
    <source>
        <strain evidence="2 3">HIT-DPA4</strain>
    </source>
</reference>
<organism evidence="2 3">
    <name type="scientific">Streptomyces luteolifulvus</name>
    <dbReference type="NCBI Taxonomy" id="2615112"/>
    <lineage>
        <taxon>Bacteria</taxon>
        <taxon>Bacillati</taxon>
        <taxon>Actinomycetota</taxon>
        <taxon>Actinomycetes</taxon>
        <taxon>Kitasatosporales</taxon>
        <taxon>Streptomycetaceae</taxon>
        <taxon>Streptomyces</taxon>
    </lineage>
</organism>
<dbReference type="AlphaFoldDB" id="A0A6H9V2H9"/>
<dbReference type="Proteomes" id="UP000442707">
    <property type="component" value="Unassembled WGS sequence"/>
</dbReference>
<keyword evidence="2" id="KW-0378">Hydrolase</keyword>
<accession>A0A6H9V2H9</accession>
<keyword evidence="1" id="KW-0479">Metal-binding</keyword>